<dbReference type="SUPFAM" id="SSF48452">
    <property type="entry name" value="TPR-like"/>
    <property type="match status" value="1"/>
</dbReference>
<dbReference type="Proteomes" id="UP000799772">
    <property type="component" value="Unassembled WGS sequence"/>
</dbReference>
<dbReference type="InterPro" id="IPR011990">
    <property type="entry name" value="TPR-like_helical_dom_sf"/>
</dbReference>
<evidence type="ECO:0000313" key="3">
    <source>
        <dbReference type="Proteomes" id="UP000799772"/>
    </source>
</evidence>
<reference evidence="2" key="1">
    <citation type="journal article" date="2020" name="Stud. Mycol.">
        <title>101 Dothideomycetes genomes: a test case for predicting lifestyles and emergence of pathogens.</title>
        <authorList>
            <person name="Haridas S."/>
            <person name="Albert R."/>
            <person name="Binder M."/>
            <person name="Bloem J."/>
            <person name="Labutti K."/>
            <person name="Salamov A."/>
            <person name="Andreopoulos B."/>
            <person name="Baker S."/>
            <person name="Barry K."/>
            <person name="Bills G."/>
            <person name="Bluhm B."/>
            <person name="Cannon C."/>
            <person name="Castanera R."/>
            <person name="Culley D."/>
            <person name="Daum C."/>
            <person name="Ezra D."/>
            <person name="Gonzalez J."/>
            <person name="Henrissat B."/>
            <person name="Kuo A."/>
            <person name="Liang C."/>
            <person name="Lipzen A."/>
            <person name="Lutzoni F."/>
            <person name="Magnuson J."/>
            <person name="Mondo S."/>
            <person name="Nolan M."/>
            <person name="Ohm R."/>
            <person name="Pangilinan J."/>
            <person name="Park H.-J."/>
            <person name="Ramirez L."/>
            <person name="Alfaro M."/>
            <person name="Sun H."/>
            <person name="Tritt A."/>
            <person name="Yoshinaga Y."/>
            <person name="Zwiers L.-H."/>
            <person name="Turgeon B."/>
            <person name="Goodwin S."/>
            <person name="Spatafora J."/>
            <person name="Crous P."/>
            <person name="Grigoriev I."/>
        </authorList>
    </citation>
    <scope>NUCLEOTIDE SEQUENCE</scope>
    <source>
        <strain evidence="2">CBS 133067</strain>
    </source>
</reference>
<sequence length="939" mass="107543">MAFSSKYEDLVGGAGRDYKQAMKECERKLKKTPKEPSLLLFKAFIFLKQRQYEHAEEQCAQFSKLDPPITEQRFIDEIHDVYAKVTLAQGKSLLSSDKSIYALWENLLKAAGPSRKRELQEHIFSTSAALGFWETAQKALIALKKDSPNDSRIFFTHILITQLLSRIYGLRGDSMRKQLFQSMAFKTLAGAVQTTLKESNPNGLINNTQHLRFITQVYREQEKYMELLEVLDNPQIGLLSPLGKADIEFLHARLECLFALEMWEELAGASVLSVTSGVAFPGMAGRWRYDWKIWEYIALAHVKFDSEKSQPVFHSFFTEFEKVVDYSSSKSRPVWLSALTYTLRIPDNAKYERHTLFHYCLEYLRRHHFQRYCFNDLRSFVERLDEKEMRRFQNQCRKLASSCQPGQSGQDTADMWAVSELNSLKFDYLLSVVCIKHPEQSVVEAFILNTLRFCKVQQKLDGDSYVLDEACLLAASALEFLAAGADEDVQSAAPQIRTVQAFYLVHDMLYFNPRNYNARVLLIKLARTLGLVSVAMENYQELGIREIQNETLSHLLFNRISWIHPFEVSGPERRKLDGMIADPYKGLGKVLTWYDVACEKINGFLGADIDNYRYDKAVEFYNLKSGLQNSLWKQMAAIERRRIARLTDRPYDEADSIDSLLDSWIGGAVDLRDHVQTSFSASGQAHDLRGEYEGRMWVSLMSHSDIAESMLVARDPVAEWKTVQIQTRAIDAFNSGKALELLAFLSEFLGFEQATIQFWTGLAGPCVVVAKGDPEGMSESQRTTKARTVVSAFGEVEKMIQGMGLPDASEYVTLPDEYLLESLIQVLEIQKFSHKFLDAAIMQSKNKNHLLYRKVPVERAEKIKLLIKTRAEGLRRFVQGWKDYLVRNEREVFSDRIFKDKIGMELKKLIGKNSIEGHILVFRNSALDSLDGLLKIKVP</sequence>
<evidence type="ECO:0000256" key="1">
    <source>
        <dbReference type="ARBA" id="ARBA00006298"/>
    </source>
</evidence>
<proteinExistence type="inferred from homology"/>
<gene>
    <name evidence="2" type="ORF">NA57DRAFT_56172</name>
</gene>
<accession>A0A9P4IEF8</accession>
<evidence type="ECO:0000313" key="2">
    <source>
        <dbReference type="EMBL" id="KAF2098508.1"/>
    </source>
</evidence>
<dbReference type="PANTHER" id="PTHR22767">
    <property type="entry name" value="N-TERMINAL ACETYLTRANSFERASE-RELATED"/>
    <property type="match status" value="1"/>
</dbReference>
<dbReference type="OrthoDB" id="24670at2759"/>
<dbReference type="Pfam" id="PF09797">
    <property type="entry name" value="NatB_MDM20"/>
    <property type="match status" value="1"/>
</dbReference>
<dbReference type="PANTHER" id="PTHR22767:SF3">
    <property type="entry name" value="N-ALPHA-ACETYLTRANSFERASE 25, NATB AUXILIARY SUBUNIT"/>
    <property type="match status" value="1"/>
</dbReference>
<dbReference type="AlphaFoldDB" id="A0A9P4IEF8"/>
<protein>
    <submittedName>
        <fullName evidence="2">Uncharacterized protein</fullName>
    </submittedName>
</protein>
<keyword evidence="3" id="KW-1185">Reference proteome</keyword>
<dbReference type="GO" id="GO:0031416">
    <property type="term" value="C:NatB complex"/>
    <property type="evidence" value="ECO:0007669"/>
    <property type="project" value="TreeGrafter"/>
</dbReference>
<dbReference type="EMBL" id="ML978126">
    <property type="protein sequence ID" value="KAF2098508.1"/>
    <property type="molecule type" value="Genomic_DNA"/>
</dbReference>
<comment type="caution">
    <text evidence="2">The sequence shown here is derived from an EMBL/GenBank/DDBJ whole genome shotgun (WGS) entry which is preliminary data.</text>
</comment>
<dbReference type="Gene3D" id="1.25.40.10">
    <property type="entry name" value="Tetratricopeptide repeat domain"/>
    <property type="match status" value="1"/>
</dbReference>
<name>A0A9P4IEF8_9PEZI</name>
<dbReference type="InterPro" id="IPR019183">
    <property type="entry name" value="NAA25_NatB_aux_su"/>
</dbReference>
<comment type="similarity">
    <text evidence="1">Belongs to the MDM20/NAA25 family.</text>
</comment>
<organism evidence="2 3">
    <name type="scientific">Rhizodiscina lignyota</name>
    <dbReference type="NCBI Taxonomy" id="1504668"/>
    <lineage>
        <taxon>Eukaryota</taxon>
        <taxon>Fungi</taxon>
        <taxon>Dikarya</taxon>
        <taxon>Ascomycota</taxon>
        <taxon>Pezizomycotina</taxon>
        <taxon>Dothideomycetes</taxon>
        <taxon>Pleosporomycetidae</taxon>
        <taxon>Aulographales</taxon>
        <taxon>Rhizodiscinaceae</taxon>
        <taxon>Rhizodiscina</taxon>
    </lineage>
</organism>